<organism evidence="3 4">
    <name type="scientific">Paenibacillus zeirhizosphaerae</name>
    <dbReference type="NCBI Taxonomy" id="2987519"/>
    <lineage>
        <taxon>Bacteria</taxon>
        <taxon>Bacillati</taxon>
        <taxon>Bacillota</taxon>
        <taxon>Bacilli</taxon>
        <taxon>Bacillales</taxon>
        <taxon>Paenibacillaceae</taxon>
        <taxon>Paenibacillus</taxon>
    </lineage>
</organism>
<evidence type="ECO:0000259" key="2">
    <source>
        <dbReference type="PROSITE" id="PS50975"/>
    </source>
</evidence>
<dbReference type="PROSITE" id="PS50975">
    <property type="entry name" value="ATP_GRASP"/>
    <property type="match status" value="1"/>
</dbReference>
<evidence type="ECO:0000256" key="1">
    <source>
        <dbReference type="PROSITE-ProRule" id="PRU00409"/>
    </source>
</evidence>
<evidence type="ECO:0000313" key="3">
    <source>
        <dbReference type="EMBL" id="MDP4097197.1"/>
    </source>
</evidence>
<protein>
    <submittedName>
        <fullName evidence="3">ATP-grasp domain-containing protein</fullName>
    </submittedName>
</protein>
<keyword evidence="1" id="KW-0067">ATP-binding</keyword>
<dbReference type="Gene3D" id="3.30.470.20">
    <property type="entry name" value="ATP-grasp fold, B domain"/>
    <property type="match status" value="2"/>
</dbReference>
<dbReference type="EMBL" id="JAPCKK010000016">
    <property type="protein sequence ID" value="MDP4097197.1"/>
    <property type="molecule type" value="Genomic_DNA"/>
</dbReference>
<dbReference type="SUPFAM" id="SSF56059">
    <property type="entry name" value="Glutathione synthetase ATP-binding domain-like"/>
    <property type="match status" value="1"/>
</dbReference>
<evidence type="ECO:0000313" key="4">
    <source>
        <dbReference type="Proteomes" id="UP001241848"/>
    </source>
</evidence>
<keyword evidence="4" id="KW-1185">Reference proteome</keyword>
<sequence>MILKSKDKELIINKTRSDRLPLIAGLLAKNKEASYHLLKRAGLPVPEYMIVSARGAELLDFLNRNPKWVVKPMDASRSLGVAVGMEKEADLDAAITTAKLYSEQVIVQKYITGYDYRVLVIDGAVAGVLEYQPAYIEGDGDSTIKQLIEGLNEGRLGRNGADEFEGLEVIRSDSERLLLNLHNQGKALQDVPVKGEQVQLFYSEDITADEITEIVIDRTEEICTANAEMAIQAAGVLKIDVAGIDIRCKDISLPLNRENEGILEVNALPDLTDHVFPFCGKSRDVAGAYLQYLFKGVFES</sequence>
<dbReference type="Pfam" id="PF02955">
    <property type="entry name" value="GSH-S_ATP"/>
    <property type="match status" value="1"/>
</dbReference>
<dbReference type="InterPro" id="IPR011761">
    <property type="entry name" value="ATP-grasp"/>
</dbReference>
<reference evidence="3 4" key="1">
    <citation type="submission" date="2022-10" db="EMBL/GenBank/DDBJ databases">
        <title>Paenibacillus description and whole genome data of maize root bacterial community.</title>
        <authorList>
            <person name="Marton D."/>
            <person name="Farkas M."/>
            <person name="Cserhati M."/>
        </authorList>
    </citation>
    <scope>NUCLEOTIDE SEQUENCE [LARGE SCALE GENOMIC DNA]</scope>
    <source>
        <strain evidence="3 4">P96</strain>
    </source>
</reference>
<dbReference type="PANTHER" id="PTHR21621:SF0">
    <property type="entry name" value="BETA-CITRYLGLUTAMATE SYNTHASE B-RELATED"/>
    <property type="match status" value="1"/>
</dbReference>
<gene>
    <name evidence="3" type="ORF">OIN60_10485</name>
</gene>
<dbReference type="PANTHER" id="PTHR21621">
    <property type="entry name" value="RIBOSOMAL PROTEIN S6 MODIFICATION PROTEIN"/>
    <property type="match status" value="1"/>
</dbReference>
<accession>A0ABT9FRV9</accession>
<dbReference type="InterPro" id="IPR004218">
    <property type="entry name" value="GSHS_ATP-bd"/>
</dbReference>
<keyword evidence="1" id="KW-0547">Nucleotide-binding</keyword>
<name>A0ABT9FRV9_9BACL</name>
<comment type="caution">
    <text evidence="3">The sequence shown here is derived from an EMBL/GenBank/DDBJ whole genome shotgun (WGS) entry which is preliminary data.</text>
</comment>
<proteinExistence type="predicted"/>
<dbReference type="Proteomes" id="UP001241848">
    <property type="component" value="Unassembled WGS sequence"/>
</dbReference>
<dbReference type="RefSeq" id="WP_305754816.1">
    <property type="nucleotide sequence ID" value="NZ_JAPCKK010000016.1"/>
</dbReference>
<feature type="domain" description="ATP-grasp" evidence="2">
    <location>
        <begin position="35"/>
        <end position="294"/>
    </location>
</feature>